<comment type="caution">
    <text evidence="1">The sequence shown here is derived from an EMBL/GenBank/DDBJ whole genome shotgun (WGS) entry which is preliminary data.</text>
</comment>
<evidence type="ECO:0000313" key="1">
    <source>
        <dbReference type="EMBL" id="KAK1929785.1"/>
    </source>
</evidence>
<evidence type="ECO:0000313" key="2">
    <source>
        <dbReference type="Proteomes" id="UP001259832"/>
    </source>
</evidence>
<organism evidence="1 2">
    <name type="scientific">Phytophthora citrophthora</name>
    <dbReference type="NCBI Taxonomy" id="4793"/>
    <lineage>
        <taxon>Eukaryota</taxon>
        <taxon>Sar</taxon>
        <taxon>Stramenopiles</taxon>
        <taxon>Oomycota</taxon>
        <taxon>Peronosporomycetes</taxon>
        <taxon>Peronosporales</taxon>
        <taxon>Peronosporaceae</taxon>
        <taxon>Phytophthora</taxon>
    </lineage>
</organism>
<dbReference type="PANTHER" id="PTHR47169:SF2">
    <property type="entry name" value="OS01G0541250 PROTEIN"/>
    <property type="match status" value="1"/>
</dbReference>
<proteinExistence type="predicted"/>
<protein>
    <submittedName>
        <fullName evidence="1">Uncharacterized protein</fullName>
    </submittedName>
</protein>
<accession>A0AAD9G176</accession>
<dbReference type="GO" id="GO:0003676">
    <property type="term" value="F:nucleic acid binding"/>
    <property type="evidence" value="ECO:0007669"/>
    <property type="project" value="InterPro"/>
</dbReference>
<gene>
    <name evidence="1" type="ORF">P3T76_014631</name>
</gene>
<keyword evidence="2" id="KW-1185">Reference proteome</keyword>
<reference evidence="1" key="1">
    <citation type="submission" date="2023-08" db="EMBL/GenBank/DDBJ databases">
        <title>Reference Genome Resource for the Citrus Pathogen Phytophthora citrophthora.</title>
        <authorList>
            <person name="Moller H."/>
            <person name="Coetzee B."/>
            <person name="Rose L.J."/>
            <person name="Van Niekerk J.M."/>
        </authorList>
    </citation>
    <scope>NUCLEOTIDE SEQUENCE</scope>
    <source>
        <strain evidence="1">STE-U-9442</strain>
    </source>
</reference>
<name>A0AAD9G176_9STRA</name>
<dbReference type="Proteomes" id="UP001259832">
    <property type="component" value="Unassembled WGS sequence"/>
</dbReference>
<dbReference type="PANTHER" id="PTHR47169">
    <property type="entry name" value="OS01G0541250 PROTEIN"/>
    <property type="match status" value="1"/>
</dbReference>
<dbReference type="Gene3D" id="3.30.420.10">
    <property type="entry name" value="Ribonuclease H-like superfamily/Ribonuclease H"/>
    <property type="match status" value="1"/>
</dbReference>
<dbReference type="InterPro" id="IPR036397">
    <property type="entry name" value="RNaseH_sf"/>
</dbReference>
<dbReference type="AlphaFoldDB" id="A0AAD9G176"/>
<dbReference type="EMBL" id="JASMQC010000044">
    <property type="protein sequence ID" value="KAK1929785.1"/>
    <property type="molecule type" value="Genomic_DNA"/>
</dbReference>
<sequence>MSLQQQSANSPDFNALDLGFFSSIQSLQHKKAKTIEDLINNVDEAYRQLHYSALDSVFITLEVCANGFYGR</sequence>